<dbReference type="InterPro" id="IPR010255">
    <property type="entry name" value="Haem_peroxidase_sf"/>
</dbReference>
<dbReference type="Gene3D" id="1.10.640.10">
    <property type="entry name" value="Haem peroxidase domain superfamily, animal type"/>
    <property type="match status" value="2"/>
</dbReference>
<evidence type="ECO:0000256" key="2">
    <source>
        <dbReference type="ARBA" id="ARBA00022525"/>
    </source>
</evidence>
<evidence type="ECO:0000313" key="5">
    <source>
        <dbReference type="EnsemblMetazoa" id="AALB003354-PA"/>
    </source>
</evidence>
<name>A0A182FA26_ANOAL</name>
<dbReference type="VEuPathDB" id="VectorBase:AALB20_032155"/>
<sequence>DRAHRACSRPSAVGSLCQAETVVLSQATGAGVIESKMSYRAAVTVVGLPLLLATLLVLFGVREIVTINVTQSDELFRSRDEAACPERSICVPLLQCPFVDRMAIVEYLSRPAVLRVPPERRWQRAHWRRCQLDEDKFAGICCNSLVADTLPTVAEPEPLPHTREDEVLQKAQEAAMRKLNRFRLNSEQDLANKSLPGQLFHGSPGHGAVPEAVVWQGLHDVLTLQALRRMSNGTVTLDIRRSKRCLVGPPCERTRSRYRSLDGRCNNIEPGRSRWGSVGYPMERVLAPLYDDGVWAPRVKSITGRYLPSARELSGTLFTDLYRAHSRHNVLLMQFGQFLAHDFSRNQALPGTRKCCTADGSARLKNASFGCMPIAVRQGDDFYSQHGVQCLHFTRTAVAPMDECDSNLKGRSVETWHLFLDPTRFRERTFYDELFHSMQRQPMQAVDDQFSTSVTRFLDVVPGTNHGKDLAAINIQRGRDHALRPYNDYRRLIGRPAVRDFAEFGPNHGPTLAALYASVDDVDLYVGAILEPPIEDGVVGETFAEIISDQFARFQHGDRYFYSNGPDTNPGHFTQAQLREIQRITMASLICANAGETHRMYVLPDAFSVPDEGNRPVVCSSPDMSHLDLKWWKD</sequence>
<keyword evidence="3" id="KW-0560">Oxidoreductase</keyword>
<dbReference type="VEuPathDB" id="VectorBase:AALB009828"/>
<dbReference type="GO" id="GO:0004601">
    <property type="term" value="F:peroxidase activity"/>
    <property type="evidence" value="ECO:0007669"/>
    <property type="project" value="UniProtKB-KW"/>
</dbReference>
<dbReference type="Proteomes" id="UP000069272">
    <property type="component" value="Chromosome 2R"/>
</dbReference>
<dbReference type="PANTHER" id="PTHR11475">
    <property type="entry name" value="OXIDASE/PEROXIDASE"/>
    <property type="match status" value="1"/>
</dbReference>
<dbReference type="EnsemblMetazoa" id="AALB003354-RA">
    <property type="protein sequence ID" value="AALB003354-PA"/>
    <property type="gene ID" value="AALB003354"/>
</dbReference>
<reference evidence="5" key="2">
    <citation type="submission" date="2022-08" db="UniProtKB">
        <authorList>
            <consortium name="EnsemblMetazoa"/>
        </authorList>
    </citation>
    <scope>IDENTIFICATION</scope>
    <source>
        <strain evidence="5">STECLA/ALBI9_A</strain>
    </source>
</reference>
<comment type="subcellular location">
    <subcellularLocation>
        <location evidence="1">Secreted</location>
    </subcellularLocation>
</comment>
<dbReference type="PROSITE" id="PS50292">
    <property type="entry name" value="PEROXIDASE_3"/>
    <property type="match status" value="1"/>
</dbReference>
<dbReference type="PANTHER" id="PTHR11475:SF4">
    <property type="entry name" value="CHORION PEROXIDASE"/>
    <property type="match status" value="1"/>
</dbReference>
<keyword evidence="4" id="KW-0325">Glycoprotein</keyword>
<dbReference type="VEuPathDB" id="VectorBase:AALB20_030973"/>
<keyword evidence="6" id="KW-1185">Reference proteome</keyword>
<dbReference type="InterPro" id="IPR019791">
    <property type="entry name" value="Haem_peroxidase_animal"/>
</dbReference>
<dbReference type="VEuPathDB" id="VectorBase:AALB003354"/>
<dbReference type="SUPFAM" id="SSF48113">
    <property type="entry name" value="Heme-dependent peroxidases"/>
    <property type="match status" value="2"/>
</dbReference>
<dbReference type="GO" id="GO:0005576">
    <property type="term" value="C:extracellular region"/>
    <property type="evidence" value="ECO:0007669"/>
    <property type="project" value="UniProtKB-SubCell"/>
</dbReference>
<evidence type="ECO:0000256" key="3">
    <source>
        <dbReference type="ARBA" id="ARBA00022559"/>
    </source>
</evidence>
<proteinExistence type="predicted"/>
<dbReference type="AlphaFoldDB" id="A0A182FA26"/>
<evidence type="ECO:0000256" key="1">
    <source>
        <dbReference type="ARBA" id="ARBA00004613"/>
    </source>
</evidence>
<dbReference type="Pfam" id="PF03098">
    <property type="entry name" value="An_peroxidase"/>
    <property type="match status" value="2"/>
</dbReference>
<keyword evidence="3" id="KW-0575">Peroxidase</keyword>
<accession>A0A182FA26</accession>
<dbReference type="GO" id="GO:0006979">
    <property type="term" value="P:response to oxidative stress"/>
    <property type="evidence" value="ECO:0007669"/>
    <property type="project" value="InterPro"/>
</dbReference>
<reference evidence="5 6" key="1">
    <citation type="journal article" date="2017" name="G3 (Bethesda)">
        <title>The Physical Genome Mapping of Anopheles albimanus Corrected Scaffold Misassemblies and Identified Interarm Rearrangements in Genus Anopheles.</title>
        <authorList>
            <person name="Artemov G.N."/>
            <person name="Peery A.N."/>
            <person name="Jiang X."/>
            <person name="Tu Z."/>
            <person name="Stegniy V.N."/>
            <person name="Sharakhova M.V."/>
            <person name="Sharakhov I.V."/>
        </authorList>
    </citation>
    <scope>NUCLEOTIDE SEQUENCE [LARGE SCALE GENOMIC DNA]</scope>
    <source>
        <strain evidence="5 6">ALBI9_A</strain>
    </source>
</reference>
<evidence type="ECO:0000256" key="4">
    <source>
        <dbReference type="ARBA" id="ARBA00023180"/>
    </source>
</evidence>
<dbReference type="InterPro" id="IPR037120">
    <property type="entry name" value="Haem_peroxidase_sf_animal"/>
</dbReference>
<keyword evidence="2" id="KW-0964">Secreted</keyword>
<evidence type="ECO:0000313" key="6">
    <source>
        <dbReference type="Proteomes" id="UP000069272"/>
    </source>
</evidence>
<dbReference type="GO" id="GO:0020037">
    <property type="term" value="F:heme binding"/>
    <property type="evidence" value="ECO:0007669"/>
    <property type="project" value="InterPro"/>
</dbReference>
<protein>
    <submittedName>
        <fullName evidence="5">Uncharacterized protein</fullName>
    </submittedName>
</protein>
<organism evidence="5 6">
    <name type="scientific">Anopheles albimanus</name>
    <name type="common">New world malaria mosquito</name>
    <dbReference type="NCBI Taxonomy" id="7167"/>
    <lineage>
        <taxon>Eukaryota</taxon>
        <taxon>Metazoa</taxon>
        <taxon>Ecdysozoa</taxon>
        <taxon>Arthropoda</taxon>
        <taxon>Hexapoda</taxon>
        <taxon>Insecta</taxon>
        <taxon>Pterygota</taxon>
        <taxon>Neoptera</taxon>
        <taxon>Endopterygota</taxon>
        <taxon>Diptera</taxon>
        <taxon>Nematocera</taxon>
        <taxon>Culicoidea</taxon>
        <taxon>Culicidae</taxon>
        <taxon>Anophelinae</taxon>
        <taxon>Anopheles</taxon>
    </lineage>
</organism>